<feature type="compositionally biased region" description="Low complexity" evidence="2">
    <location>
        <begin position="588"/>
        <end position="598"/>
    </location>
</feature>
<name>A0A6L2JRI5_TANCI</name>
<dbReference type="GO" id="GO:0003676">
    <property type="term" value="F:nucleic acid binding"/>
    <property type="evidence" value="ECO:0007669"/>
    <property type="project" value="InterPro"/>
</dbReference>
<dbReference type="InterPro" id="IPR054722">
    <property type="entry name" value="PolX-like_BBD"/>
</dbReference>
<feature type="compositionally biased region" description="Basic and acidic residues" evidence="2">
    <location>
        <begin position="826"/>
        <end position="838"/>
    </location>
</feature>
<feature type="compositionally biased region" description="Polar residues" evidence="2">
    <location>
        <begin position="432"/>
        <end position="448"/>
    </location>
</feature>
<feature type="compositionally biased region" description="Polar residues" evidence="2">
    <location>
        <begin position="815"/>
        <end position="824"/>
    </location>
</feature>
<dbReference type="InterPro" id="IPR001878">
    <property type="entry name" value="Znf_CCHC"/>
</dbReference>
<dbReference type="InterPro" id="IPR013103">
    <property type="entry name" value="RVT_2"/>
</dbReference>
<protein>
    <recommendedName>
        <fullName evidence="3">CCHC-type domain-containing protein</fullName>
    </recommendedName>
</protein>
<dbReference type="InterPro" id="IPR036875">
    <property type="entry name" value="Znf_CCHC_sf"/>
</dbReference>
<evidence type="ECO:0000256" key="2">
    <source>
        <dbReference type="SAM" id="MobiDB-lite"/>
    </source>
</evidence>
<feature type="domain" description="CCHC-type" evidence="3">
    <location>
        <begin position="273"/>
        <end position="288"/>
    </location>
</feature>
<feature type="region of interest" description="Disordered" evidence="2">
    <location>
        <begin position="401"/>
        <end position="452"/>
    </location>
</feature>
<evidence type="ECO:0000313" key="4">
    <source>
        <dbReference type="EMBL" id="GEU39299.1"/>
    </source>
</evidence>
<dbReference type="EMBL" id="BKCJ010001155">
    <property type="protein sequence ID" value="GEU39299.1"/>
    <property type="molecule type" value="Genomic_DNA"/>
</dbReference>
<sequence length="1127" mass="127064">MRIEKYFLMIDYSLWEVILNCDSLASTRVIDGVLQLVPPTTAEQRLARKNKLKACGTLLMALPDKHQLKFNTHKDAKTLMEEIEKRFGINTKTKKVPKTLLKQQYENIKGFSSESLDQIHDRNKTDLEEQSLDDLFNNLKIYEAEVKSSSSASTTTQNITFMSSTNTDNTNELVSVAANVSTVSAKILVFALPNVDSLSNSIIYSFFASQSNSPQLDNDDLKHIDVDDLEEMDLKWQMAMLTVRARRFLQRTRRNLGANRPTSMGFDMSKVECYNCHKKGHFARECRSPKDTRRNGVAEPQMRNVRVETSIVNALVSQCLGYNSQVFTHAMFYCDDYLSSGSDESSPPSPIYDRYQSGNGYLVVPPPYTRAFMPPKPDLVFNNAPNDVETDHLAFNVKLSPSKPDNDLSHTHRPSGPIIEDWVSDSEDGSKTKTPQNVPSFVQPTDQVKSPRLSVQHVATSIPSATSKTVIPKPTSNGKHRNRNACFVCKSLDHLIKDCDYHDKKMAQPTARNHAKRGTHKKYAQMTLPNPQRHVVPTIVVPKSTLVPINAARPITDVVPKIKVTRPRQDKPIVTKPTSPSRRHINRSPSPKSSNSPPRITVVKAPKVNAAKGHQGKWERKPKCPILDHVSGNTCASITLKMFDYNNALGRSNSDKGVIDSGCSRHMTGNMSYIFDFEELNGGYVTFGGNPKGGKISGKGKFDGKKVDEGFLVGYSISSKAFRVFKGRTRIVQETLHVNFLENKPNVVGNQSNPGACVQEQFDVKKQGRKVFHNMCFFLFGLLVLQILRTLMEMMPLMKRSLSLMKRSMSLESEVNVSPSSSAQSKKHDDKTKREAKDTSQLPNDPNMPELEDITYSNDEDDVGAEADFNNLETSITVSPIPTTRVHKDHPVTQIIGDLSLATQTRKEPKRVYKYLKDPSWIEAMQEELLQFKMQKVWVLVDLPHRKRAIGHTQEEGIDYEEVFAPVERIEAIRLFLAYASFMGFMLYQMDVKSAFLYGTIEEDVYVCQPLGFEDTDYPGKIYVNDIKFGSTNKHLCKAFEKLMKDKFQMSLIGELTFFLGLQVKQKKDGIFISQDKYVAEILRKFGLTDGKSTSTPIDTEKPLLKDPYNTPKISTMQRNTTWGATS</sequence>
<feature type="region of interest" description="Disordered" evidence="2">
    <location>
        <begin position="813"/>
        <end position="855"/>
    </location>
</feature>
<accession>A0A6L2JRI5</accession>
<keyword evidence="1" id="KW-0479">Metal-binding</keyword>
<gene>
    <name evidence="4" type="ORF">Tci_011277</name>
</gene>
<dbReference type="AlphaFoldDB" id="A0A6L2JRI5"/>
<proteinExistence type="predicted"/>
<reference evidence="4" key="1">
    <citation type="journal article" date="2019" name="Sci. Rep.">
        <title>Draft genome of Tanacetum cinerariifolium, the natural source of mosquito coil.</title>
        <authorList>
            <person name="Yamashiro T."/>
            <person name="Shiraishi A."/>
            <person name="Satake H."/>
            <person name="Nakayama K."/>
        </authorList>
    </citation>
    <scope>NUCLEOTIDE SEQUENCE</scope>
</reference>
<dbReference type="Pfam" id="PF22936">
    <property type="entry name" value="Pol_BBD"/>
    <property type="match status" value="1"/>
</dbReference>
<dbReference type="GO" id="GO:0008270">
    <property type="term" value="F:zinc ion binding"/>
    <property type="evidence" value="ECO:0007669"/>
    <property type="project" value="UniProtKB-KW"/>
</dbReference>
<keyword evidence="1" id="KW-0862">Zinc</keyword>
<dbReference type="Gene3D" id="4.10.60.10">
    <property type="entry name" value="Zinc finger, CCHC-type"/>
    <property type="match status" value="1"/>
</dbReference>
<organism evidence="4">
    <name type="scientific">Tanacetum cinerariifolium</name>
    <name type="common">Dalmatian daisy</name>
    <name type="synonym">Chrysanthemum cinerariifolium</name>
    <dbReference type="NCBI Taxonomy" id="118510"/>
    <lineage>
        <taxon>Eukaryota</taxon>
        <taxon>Viridiplantae</taxon>
        <taxon>Streptophyta</taxon>
        <taxon>Embryophyta</taxon>
        <taxon>Tracheophyta</taxon>
        <taxon>Spermatophyta</taxon>
        <taxon>Magnoliopsida</taxon>
        <taxon>eudicotyledons</taxon>
        <taxon>Gunneridae</taxon>
        <taxon>Pentapetalae</taxon>
        <taxon>asterids</taxon>
        <taxon>campanulids</taxon>
        <taxon>Asterales</taxon>
        <taxon>Asteraceae</taxon>
        <taxon>Asteroideae</taxon>
        <taxon>Anthemideae</taxon>
        <taxon>Anthemidinae</taxon>
        <taxon>Tanacetum</taxon>
    </lineage>
</organism>
<comment type="caution">
    <text evidence="4">The sequence shown here is derived from an EMBL/GenBank/DDBJ whole genome shotgun (WGS) entry which is preliminary data.</text>
</comment>
<dbReference type="Pfam" id="PF00098">
    <property type="entry name" value="zf-CCHC"/>
    <property type="match status" value="1"/>
</dbReference>
<dbReference type="PROSITE" id="PS50158">
    <property type="entry name" value="ZF_CCHC"/>
    <property type="match status" value="1"/>
</dbReference>
<evidence type="ECO:0000256" key="1">
    <source>
        <dbReference type="PROSITE-ProRule" id="PRU00047"/>
    </source>
</evidence>
<keyword evidence="1" id="KW-0863">Zinc-finger</keyword>
<dbReference type="SMART" id="SM00343">
    <property type="entry name" value="ZnF_C2HC"/>
    <property type="match status" value="2"/>
</dbReference>
<dbReference type="Pfam" id="PF07727">
    <property type="entry name" value="RVT_2"/>
    <property type="match status" value="1"/>
</dbReference>
<evidence type="ECO:0000259" key="3">
    <source>
        <dbReference type="PROSITE" id="PS50158"/>
    </source>
</evidence>
<feature type="region of interest" description="Disordered" evidence="2">
    <location>
        <begin position="562"/>
        <end position="601"/>
    </location>
</feature>
<dbReference type="SUPFAM" id="SSF57756">
    <property type="entry name" value="Retrovirus zinc finger-like domains"/>
    <property type="match status" value="1"/>
</dbReference>